<evidence type="ECO:0000313" key="21">
    <source>
        <dbReference type="EMBL" id="SMQ76534.1"/>
    </source>
</evidence>
<feature type="region of interest" description="Disordered" evidence="18">
    <location>
        <begin position="1"/>
        <end position="35"/>
    </location>
</feature>
<dbReference type="EMBL" id="FXWL01000002">
    <property type="protein sequence ID" value="SMQ76534.1"/>
    <property type="molecule type" value="Genomic_DNA"/>
</dbReference>
<dbReference type="Pfam" id="PF00510">
    <property type="entry name" value="COX3"/>
    <property type="match status" value="1"/>
</dbReference>
<evidence type="ECO:0000256" key="8">
    <source>
        <dbReference type="ARBA" id="ARBA00022982"/>
    </source>
</evidence>
<evidence type="ECO:0000256" key="18">
    <source>
        <dbReference type="SAM" id="MobiDB-lite"/>
    </source>
</evidence>
<keyword evidence="7 17" id="KW-0812">Transmembrane</keyword>
<accession>A0A1Y6FNH1</accession>
<evidence type="ECO:0000256" key="12">
    <source>
        <dbReference type="ARBA" id="ARBA00025694"/>
    </source>
</evidence>
<dbReference type="SUPFAM" id="SSF81452">
    <property type="entry name" value="Cytochrome c oxidase subunit III-like"/>
    <property type="match status" value="1"/>
</dbReference>
<evidence type="ECO:0000256" key="15">
    <source>
        <dbReference type="ARBA" id="ARBA00032189"/>
    </source>
</evidence>
<evidence type="ECO:0000256" key="13">
    <source>
        <dbReference type="ARBA" id="ARBA00030072"/>
    </source>
</evidence>
<gene>
    <name evidence="21" type="ORF">SAMN06295984_1974</name>
</gene>
<dbReference type="InterPro" id="IPR024791">
    <property type="entry name" value="Cyt_c/ubiquinol_Oxase_su3"/>
</dbReference>
<evidence type="ECO:0000256" key="3">
    <source>
        <dbReference type="ARBA" id="ARBA00011700"/>
    </source>
</evidence>
<name>A0A1Y6FNH1_9SPHN</name>
<dbReference type="GO" id="GO:0019646">
    <property type="term" value="P:aerobic electron transport chain"/>
    <property type="evidence" value="ECO:0007669"/>
    <property type="project" value="InterPro"/>
</dbReference>
<reference evidence="22" key="1">
    <citation type="submission" date="2017-04" db="EMBL/GenBank/DDBJ databases">
        <authorList>
            <person name="Varghese N."/>
            <person name="Submissions S."/>
        </authorList>
    </citation>
    <scope>NUCLEOTIDE SEQUENCE [LARGE SCALE GENOMIC DNA]</scope>
    <source>
        <strain evidence="22">UI2</strain>
    </source>
</reference>
<evidence type="ECO:0000256" key="19">
    <source>
        <dbReference type="SAM" id="Phobius"/>
    </source>
</evidence>
<dbReference type="InterPro" id="IPR013833">
    <property type="entry name" value="Cyt_c_oxidase_su3_a-hlx"/>
</dbReference>
<comment type="similarity">
    <text evidence="2 17">Belongs to the cytochrome c oxidase subunit 3 family.</text>
</comment>
<dbReference type="PROSITE" id="PS50253">
    <property type="entry name" value="COX3"/>
    <property type="match status" value="1"/>
</dbReference>
<feature type="transmembrane region" description="Helical" evidence="19">
    <location>
        <begin position="116"/>
        <end position="131"/>
    </location>
</feature>
<dbReference type="InterPro" id="IPR000298">
    <property type="entry name" value="Cyt_c_oxidase-like_su3"/>
</dbReference>
<dbReference type="GO" id="GO:0004129">
    <property type="term" value="F:cytochrome-c oxidase activity"/>
    <property type="evidence" value="ECO:0007669"/>
    <property type="project" value="InterPro"/>
</dbReference>
<comment type="function">
    <text evidence="12">Cytochrome bo(3) ubiquinol terminal oxidase is the component of the aerobic respiratory chain of E.coli that predominates when cells are grown at high aeration. Has proton pump activity across the membrane in addition to electron transfer, pumping 2 protons/electron.</text>
</comment>
<evidence type="ECO:0000256" key="10">
    <source>
        <dbReference type="ARBA" id="ARBA00023002"/>
    </source>
</evidence>
<feature type="domain" description="Heme-copper oxidase subunit III family profile" evidence="20">
    <location>
        <begin position="43"/>
        <end position="219"/>
    </location>
</feature>
<dbReference type="InterPro" id="IPR014206">
    <property type="entry name" value="Cyt_c_ubiqinol_oxidase_su3"/>
</dbReference>
<dbReference type="FunFam" id="1.20.120.80:FF:000001">
    <property type="entry name" value="Cytochrome (Ubi)quinol oxidase subunit III"/>
    <property type="match status" value="1"/>
</dbReference>
<keyword evidence="8" id="KW-0249">Electron transport</keyword>
<evidence type="ECO:0000256" key="6">
    <source>
        <dbReference type="ARBA" id="ARBA00022475"/>
    </source>
</evidence>
<keyword evidence="5" id="KW-0813">Transport</keyword>
<protein>
    <recommendedName>
        <fullName evidence="4">Cytochrome bo(3) ubiquinol oxidase subunit 3</fullName>
    </recommendedName>
    <alternativeName>
        <fullName evidence="15">Cytochrome o ubiquinol oxidase subunit 3</fullName>
    </alternativeName>
    <alternativeName>
        <fullName evidence="13">Oxidase bo(3) subunit 3</fullName>
    </alternativeName>
    <alternativeName>
        <fullName evidence="16">Ubiquinol oxidase polypeptide III</fullName>
    </alternativeName>
    <alternativeName>
        <fullName evidence="14">Ubiquinol oxidase subunit 3</fullName>
    </alternativeName>
</protein>
<dbReference type="Gene3D" id="1.20.120.80">
    <property type="entry name" value="Cytochrome c oxidase, subunit III, four-helix bundle"/>
    <property type="match status" value="1"/>
</dbReference>
<dbReference type="GO" id="GO:0005886">
    <property type="term" value="C:plasma membrane"/>
    <property type="evidence" value="ECO:0007669"/>
    <property type="project" value="UniProtKB-SubCell"/>
</dbReference>
<evidence type="ECO:0000256" key="2">
    <source>
        <dbReference type="ARBA" id="ARBA00010581"/>
    </source>
</evidence>
<evidence type="ECO:0000259" key="20">
    <source>
        <dbReference type="PROSITE" id="PS50253"/>
    </source>
</evidence>
<dbReference type="NCBIfam" id="TIGR02842">
    <property type="entry name" value="CyoC"/>
    <property type="match status" value="1"/>
</dbReference>
<dbReference type="PANTHER" id="PTHR11403">
    <property type="entry name" value="CYTOCHROME C OXIDASE SUBUNIT III"/>
    <property type="match status" value="1"/>
</dbReference>
<dbReference type="AlphaFoldDB" id="A0A1Y6FNH1"/>
<feature type="transmembrane region" description="Helical" evidence="19">
    <location>
        <begin position="194"/>
        <end position="218"/>
    </location>
</feature>
<evidence type="ECO:0000256" key="9">
    <source>
        <dbReference type="ARBA" id="ARBA00022989"/>
    </source>
</evidence>
<evidence type="ECO:0000256" key="11">
    <source>
        <dbReference type="ARBA" id="ARBA00023136"/>
    </source>
</evidence>
<dbReference type="GeneID" id="303001628"/>
<proteinExistence type="inferred from homology"/>
<organism evidence="21 22">
    <name type="scientific">Sphingopyxis terrae subsp. ummariensis</name>
    <dbReference type="NCBI Taxonomy" id="429001"/>
    <lineage>
        <taxon>Bacteria</taxon>
        <taxon>Pseudomonadati</taxon>
        <taxon>Pseudomonadota</taxon>
        <taxon>Alphaproteobacteria</taxon>
        <taxon>Sphingomonadales</taxon>
        <taxon>Sphingomonadaceae</taxon>
        <taxon>Sphingopyxis</taxon>
    </lineage>
</organism>
<feature type="transmembrane region" description="Helical" evidence="19">
    <location>
        <begin position="151"/>
        <end position="173"/>
    </location>
</feature>
<evidence type="ECO:0000256" key="4">
    <source>
        <dbReference type="ARBA" id="ARBA00014687"/>
    </source>
</evidence>
<dbReference type="Proteomes" id="UP000194469">
    <property type="component" value="Unassembled WGS sequence"/>
</dbReference>
<keyword evidence="6" id="KW-1003">Cell membrane</keyword>
<feature type="compositionally biased region" description="Basic and acidic residues" evidence="18">
    <location>
        <begin position="1"/>
        <end position="23"/>
    </location>
</feature>
<comment type="subcellular location">
    <subcellularLocation>
        <location evidence="1 17">Cell membrane</location>
        <topology evidence="1 17">Multi-pass membrane protein</topology>
    </subcellularLocation>
</comment>
<evidence type="ECO:0000256" key="1">
    <source>
        <dbReference type="ARBA" id="ARBA00004651"/>
    </source>
</evidence>
<evidence type="ECO:0000256" key="5">
    <source>
        <dbReference type="ARBA" id="ARBA00022448"/>
    </source>
</evidence>
<dbReference type="InterPro" id="IPR035973">
    <property type="entry name" value="Cyt_c_oxidase_su3-like_sf"/>
</dbReference>
<evidence type="ECO:0000256" key="7">
    <source>
        <dbReference type="ARBA" id="ARBA00022692"/>
    </source>
</evidence>
<evidence type="ECO:0000256" key="16">
    <source>
        <dbReference type="ARBA" id="ARBA00032717"/>
    </source>
</evidence>
<comment type="subunit">
    <text evidence="3">Heterooctamer of two A chains, two B chains, two C chains and two D chains.</text>
</comment>
<keyword evidence="9 19" id="KW-1133">Transmembrane helix</keyword>
<keyword evidence="22" id="KW-1185">Reference proteome</keyword>
<keyword evidence="10" id="KW-0560">Oxidoreductase</keyword>
<feature type="transmembrane region" description="Helical" evidence="19">
    <location>
        <begin position="85"/>
        <end position="104"/>
    </location>
</feature>
<dbReference type="RefSeq" id="WP_086457002.1">
    <property type="nucleotide sequence ID" value="NZ_FXWL01000002.1"/>
</dbReference>
<evidence type="ECO:0000256" key="17">
    <source>
        <dbReference type="RuleBase" id="RU003376"/>
    </source>
</evidence>
<evidence type="ECO:0000313" key="22">
    <source>
        <dbReference type="Proteomes" id="UP000194469"/>
    </source>
</evidence>
<evidence type="ECO:0000256" key="14">
    <source>
        <dbReference type="ARBA" id="ARBA00031884"/>
    </source>
</evidence>
<dbReference type="PANTHER" id="PTHR11403:SF2">
    <property type="entry name" value="CYTOCHROME BO(3) UBIQUINOL OXIDASE SUBUNIT 3"/>
    <property type="match status" value="1"/>
</dbReference>
<sequence>MTHSSARDHPSDPYRVGRKESDRTSPPGHGEGGPATQRTVVGFGFWIYLLGDIVIFAAFFAAYAVLSGARAGGPGPGELFERGPVAAETALLLLSSFTCGLGNVAAERGAMARTQFWLLATGLLGLGFLALELREFLHLVGEGAGPQRSAFLSAFFGLVGLHGLHIAIGLLWLGTMMAQLATRGFRATVRRRLMCFNLFWHALDIVWIGIFTMVYLAGMSP</sequence>
<keyword evidence="11 19" id="KW-0472">Membrane</keyword>
<feature type="transmembrane region" description="Helical" evidence="19">
    <location>
        <begin position="45"/>
        <end position="65"/>
    </location>
</feature>
<dbReference type="GO" id="GO:0009486">
    <property type="term" value="F:cytochrome bo3 ubiquinol oxidase activity"/>
    <property type="evidence" value="ECO:0007669"/>
    <property type="project" value="InterPro"/>
</dbReference>